<dbReference type="Gene3D" id="3.30.710.10">
    <property type="entry name" value="Potassium Channel Kv1.1, Chain A"/>
    <property type="match status" value="1"/>
</dbReference>
<reference evidence="1 2" key="1">
    <citation type="submission" date="2014-03" db="EMBL/GenBank/DDBJ databases">
        <title>Draft genome of the hookworm Oesophagostomum dentatum.</title>
        <authorList>
            <person name="Mitreva M."/>
        </authorList>
    </citation>
    <scope>NUCLEOTIDE SEQUENCE [LARGE SCALE GENOMIC DNA]</scope>
    <source>
        <strain evidence="1 2">OD-Hann</strain>
    </source>
</reference>
<keyword evidence="2" id="KW-1185">Reference proteome</keyword>
<dbReference type="InterPro" id="IPR011333">
    <property type="entry name" value="SKP1/BTB/POZ_sf"/>
</dbReference>
<gene>
    <name evidence="1" type="ORF">OESDEN_04517</name>
</gene>
<dbReference type="OrthoDB" id="45365at2759"/>
<accession>A0A0B1TDB5</accession>
<dbReference type="Proteomes" id="UP000053660">
    <property type="component" value="Unassembled WGS sequence"/>
</dbReference>
<evidence type="ECO:0000313" key="1">
    <source>
        <dbReference type="EMBL" id="KHJ95538.1"/>
    </source>
</evidence>
<proteinExistence type="predicted"/>
<evidence type="ECO:0000313" key="2">
    <source>
        <dbReference type="Proteomes" id="UP000053660"/>
    </source>
</evidence>
<sequence>MNVLLSSALPIPPRKLDKVHWNCLIFSLEISSKTVAAELYKTAFALQMTPVVKACACYLTDNFNLKNFIGVRRQANFNDDVYLLGKVDNFTKENFAKIVGESVEFTHFHALKLGSSYQQKKSKPLVLIRVRPLGKVLLTILLDYLMIGFNILSKCLYTRRPHCYCLLSCS</sequence>
<protein>
    <submittedName>
        <fullName evidence="1">Uncharacterized protein</fullName>
    </submittedName>
</protein>
<organism evidence="1 2">
    <name type="scientific">Oesophagostomum dentatum</name>
    <name type="common">Nodular worm</name>
    <dbReference type="NCBI Taxonomy" id="61180"/>
    <lineage>
        <taxon>Eukaryota</taxon>
        <taxon>Metazoa</taxon>
        <taxon>Ecdysozoa</taxon>
        <taxon>Nematoda</taxon>
        <taxon>Chromadorea</taxon>
        <taxon>Rhabditida</taxon>
        <taxon>Rhabditina</taxon>
        <taxon>Rhabditomorpha</taxon>
        <taxon>Strongyloidea</taxon>
        <taxon>Strongylidae</taxon>
        <taxon>Oesophagostomum</taxon>
    </lineage>
</organism>
<dbReference type="AlphaFoldDB" id="A0A0B1TDB5"/>
<dbReference type="EMBL" id="KN549935">
    <property type="protein sequence ID" value="KHJ95538.1"/>
    <property type="molecule type" value="Genomic_DNA"/>
</dbReference>
<name>A0A0B1TDB5_OESDE</name>